<feature type="transmembrane region" description="Helical" evidence="5">
    <location>
        <begin position="248"/>
        <end position="268"/>
    </location>
</feature>
<feature type="transmembrane region" description="Helical" evidence="5">
    <location>
        <begin position="450"/>
        <end position="476"/>
    </location>
</feature>
<accession>A0A9Q4KQ31</accession>
<proteinExistence type="predicted"/>
<feature type="transmembrane region" description="Helical" evidence="5">
    <location>
        <begin position="612"/>
        <end position="633"/>
    </location>
</feature>
<feature type="transmembrane region" description="Helical" evidence="5">
    <location>
        <begin position="373"/>
        <end position="394"/>
    </location>
</feature>
<dbReference type="EMBL" id="JAKELO010000002">
    <property type="protein sequence ID" value="MDE4908225.1"/>
    <property type="molecule type" value="Genomic_DNA"/>
</dbReference>
<feature type="transmembrane region" description="Helical" evidence="5">
    <location>
        <begin position="280"/>
        <end position="299"/>
    </location>
</feature>
<evidence type="ECO:0000259" key="6">
    <source>
        <dbReference type="Pfam" id="PF00361"/>
    </source>
</evidence>
<comment type="caution">
    <text evidence="8">The sequence shown here is derived from an EMBL/GenBank/DDBJ whole genome shotgun (WGS) entry which is preliminary data.</text>
</comment>
<dbReference type="AlphaFoldDB" id="A0A9Q4KQ31"/>
<comment type="subcellular location">
    <subcellularLocation>
        <location evidence="1">Membrane</location>
        <topology evidence="1">Multi-pass membrane protein</topology>
    </subcellularLocation>
</comment>
<dbReference type="Proteomes" id="UP001143747">
    <property type="component" value="Unassembled WGS sequence"/>
</dbReference>
<feature type="transmembrane region" description="Helical" evidence="5">
    <location>
        <begin position="319"/>
        <end position="341"/>
    </location>
</feature>
<evidence type="ECO:0000256" key="2">
    <source>
        <dbReference type="ARBA" id="ARBA00022692"/>
    </source>
</evidence>
<keyword evidence="2 5" id="KW-0812">Transmembrane</keyword>
<dbReference type="PRINTS" id="PR01434">
    <property type="entry name" value="NADHDHGNASE5"/>
</dbReference>
<dbReference type="InterPro" id="IPR001750">
    <property type="entry name" value="ND/Mrp_TM"/>
</dbReference>
<organism evidence="8 9">
    <name type="scientific">Methanogenium marinum</name>
    <dbReference type="NCBI Taxonomy" id="348610"/>
    <lineage>
        <taxon>Archaea</taxon>
        <taxon>Methanobacteriati</taxon>
        <taxon>Methanobacteriota</taxon>
        <taxon>Stenosarchaea group</taxon>
        <taxon>Methanomicrobia</taxon>
        <taxon>Methanomicrobiales</taxon>
        <taxon>Methanomicrobiaceae</taxon>
        <taxon>Methanogenium</taxon>
    </lineage>
</organism>
<reference evidence="8" key="1">
    <citation type="submission" date="2022-01" db="EMBL/GenBank/DDBJ databases">
        <title>Draft genome of Methanogenium marinum DSM 15558.</title>
        <authorList>
            <person name="Chen S.-C."/>
            <person name="You Y.-T."/>
        </authorList>
    </citation>
    <scope>NUCLEOTIDE SEQUENCE</scope>
    <source>
        <strain evidence="8">DSM 15558</strain>
    </source>
</reference>
<evidence type="ECO:0000256" key="5">
    <source>
        <dbReference type="SAM" id="Phobius"/>
    </source>
</evidence>
<feature type="transmembrane region" description="Helical" evidence="5">
    <location>
        <begin position="497"/>
        <end position="521"/>
    </location>
</feature>
<sequence length="634" mass="68881">MELLVFLILFPALAALLFCILPNGRLRDTIVVLVSAVIIAVTLYLFVLFAGAGTVYFDIESGMISQIMTGLEVIISAGLLYLAAKYRQYLIAGLVVIQLGVVLYAESLINETAALNNLFIDPFSIIMAMIIGIIGSLICVYSVGYMRDYHAHHEGMPDKRRWFFALLFVFLAAMFGVVFSNNLFWLFFFWEVTTLCSFLLIGYSWDEEARKNAFWALLLNLLGGLAFAFTFVWIGLTDPSGGLVMMDTLLAAGPAVAMIPAALIGFAGLTKAAQMPFSSWLVGAMVAPTPVSALLHSSTMVKAGVYMIVRFAPIYNVTMVGYMISLVGGVTFLLASGIAISQSNAKKVLAYSTIANLGLVVACAGIGSYAAVWAAILLIVFHAIAKSLLFLSVGTVEHKIGSRNIEDMTGLLGRLPAVTVMMIIGIAGMFLAPFGMLISKWAALVAFLDAQYGFILVLLLAFGSAVTVFFWTKWLGKLIEVAWNPKPVEAKISNHEYSALVPLTVLMVAVCIGFPLLSSYLVVPYVFGIYGMAATLGQANMTIMVMMVFMVLIMPLSLLYFRKDRKILPHYMGGLSSTPDMHFKGSIGVQRPVALGNYYLADYFGEKRLSNIGNGFCIAFIAMLMITVILGVIA</sequence>
<dbReference type="PANTHER" id="PTHR43373:SF1">
    <property type="entry name" value="NA(+)_H(+) ANTIPORTER SUBUNIT A"/>
    <property type="match status" value="1"/>
</dbReference>
<evidence type="ECO:0000313" key="8">
    <source>
        <dbReference type="EMBL" id="MDE4908225.1"/>
    </source>
</evidence>
<feature type="domain" description="NADH-Ubiquinone oxidoreductase (complex I) chain 5 N-terminal" evidence="7">
    <location>
        <begin position="118"/>
        <end position="148"/>
    </location>
</feature>
<protein>
    <submittedName>
        <fullName evidence="8">NADH-quinone oxidoreductase subunit L</fullName>
    </submittedName>
</protein>
<evidence type="ECO:0000256" key="1">
    <source>
        <dbReference type="ARBA" id="ARBA00004141"/>
    </source>
</evidence>
<dbReference type="InterPro" id="IPR050616">
    <property type="entry name" value="CPA3_Na-H_Antiporter_A"/>
</dbReference>
<feature type="transmembrane region" description="Helical" evidence="5">
    <location>
        <begin position="185"/>
        <end position="205"/>
    </location>
</feature>
<dbReference type="Pfam" id="PF00662">
    <property type="entry name" value="Proton_antipo_N"/>
    <property type="match status" value="1"/>
</dbReference>
<feature type="transmembrane region" description="Helical" evidence="5">
    <location>
        <begin position="348"/>
        <end position="367"/>
    </location>
</feature>
<evidence type="ECO:0000256" key="3">
    <source>
        <dbReference type="ARBA" id="ARBA00022989"/>
    </source>
</evidence>
<name>A0A9Q4KQ31_9EURY</name>
<dbReference type="InterPro" id="IPR001516">
    <property type="entry name" value="Proton_antipo_N"/>
</dbReference>
<dbReference type="PANTHER" id="PTHR43373">
    <property type="entry name" value="NA(+)/H(+) ANTIPORTER SUBUNIT"/>
    <property type="match status" value="1"/>
</dbReference>
<feature type="transmembrane region" description="Helical" evidence="5">
    <location>
        <begin position="30"/>
        <end position="57"/>
    </location>
</feature>
<keyword evidence="9" id="KW-1185">Reference proteome</keyword>
<feature type="transmembrane region" description="Helical" evidence="5">
    <location>
        <begin position="217"/>
        <end position="236"/>
    </location>
</feature>
<feature type="transmembrane region" description="Helical" evidence="5">
    <location>
        <begin position="415"/>
        <end position="438"/>
    </location>
</feature>
<dbReference type="GO" id="GO:0016020">
    <property type="term" value="C:membrane"/>
    <property type="evidence" value="ECO:0007669"/>
    <property type="project" value="UniProtKB-SubCell"/>
</dbReference>
<keyword evidence="4 5" id="KW-0472">Membrane</keyword>
<keyword evidence="3 5" id="KW-1133">Transmembrane helix</keyword>
<dbReference type="Pfam" id="PF00361">
    <property type="entry name" value="Proton_antipo_M"/>
    <property type="match status" value="1"/>
</dbReference>
<feature type="transmembrane region" description="Helical" evidence="5">
    <location>
        <begin position="63"/>
        <end position="82"/>
    </location>
</feature>
<evidence type="ECO:0000259" key="7">
    <source>
        <dbReference type="Pfam" id="PF00662"/>
    </source>
</evidence>
<gene>
    <name evidence="8" type="ORF">L0665_06330</name>
</gene>
<feature type="transmembrane region" description="Helical" evidence="5">
    <location>
        <begin position="541"/>
        <end position="561"/>
    </location>
</feature>
<feature type="transmembrane region" description="Helical" evidence="5">
    <location>
        <begin position="6"/>
        <end position="23"/>
    </location>
</feature>
<evidence type="ECO:0000256" key="4">
    <source>
        <dbReference type="ARBA" id="ARBA00023136"/>
    </source>
</evidence>
<evidence type="ECO:0000313" key="9">
    <source>
        <dbReference type="Proteomes" id="UP001143747"/>
    </source>
</evidence>
<feature type="transmembrane region" description="Helical" evidence="5">
    <location>
        <begin position="119"/>
        <end position="141"/>
    </location>
</feature>
<feature type="transmembrane region" description="Helical" evidence="5">
    <location>
        <begin position="162"/>
        <end position="179"/>
    </location>
</feature>
<feature type="transmembrane region" description="Helical" evidence="5">
    <location>
        <begin position="89"/>
        <end position="107"/>
    </location>
</feature>
<feature type="domain" description="NADH:quinone oxidoreductase/Mrp antiporter transmembrane" evidence="6">
    <location>
        <begin position="180"/>
        <end position="458"/>
    </location>
</feature>
<dbReference type="RefSeq" id="WP_274924859.1">
    <property type="nucleotide sequence ID" value="NZ_JAKELO010000002.1"/>
</dbReference>